<dbReference type="GO" id="GO:0003785">
    <property type="term" value="F:actin monomer binding"/>
    <property type="evidence" value="ECO:0007669"/>
    <property type="project" value="TreeGrafter"/>
</dbReference>
<dbReference type="SUPFAM" id="SSF55770">
    <property type="entry name" value="Profilin (actin-binding protein)"/>
    <property type="match status" value="1"/>
</dbReference>
<keyword evidence="4" id="KW-0963">Cytoplasm</keyword>
<comment type="caution">
    <text evidence="8">The sequence shown here is derived from an EMBL/GenBank/DDBJ whole genome shotgun (WGS) entry which is preliminary data.</text>
</comment>
<dbReference type="Gene3D" id="3.30.450.30">
    <property type="entry name" value="Dynein light chain 2a, cytoplasmic"/>
    <property type="match status" value="1"/>
</dbReference>
<sequence length="129" mass="13872">MNWKEFADVVCENIKCRQVVIAGIDGSMLATNSGDGSISMTAEELKQIADTMRSNPSSFQDTGIQLGGESFDCRVAESNMVNGVQDGCTVCVRKTKQCLVAAISKRGVPHMKLVESVEQTADFLASNGY</sequence>
<dbReference type="InterPro" id="IPR048278">
    <property type="entry name" value="PFN"/>
</dbReference>
<dbReference type="OrthoDB" id="421374at2759"/>
<dbReference type="PANTHER" id="PTHR11604:SF0">
    <property type="entry name" value="PROFILIN"/>
    <property type="match status" value="1"/>
</dbReference>
<dbReference type="GO" id="GO:0005938">
    <property type="term" value="C:cell cortex"/>
    <property type="evidence" value="ECO:0007669"/>
    <property type="project" value="TreeGrafter"/>
</dbReference>
<organism evidence="8 9">
    <name type="scientific">Leptotrombidium deliense</name>
    <dbReference type="NCBI Taxonomy" id="299467"/>
    <lineage>
        <taxon>Eukaryota</taxon>
        <taxon>Metazoa</taxon>
        <taxon>Ecdysozoa</taxon>
        <taxon>Arthropoda</taxon>
        <taxon>Chelicerata</taxon>
        <taxon>Arachnida</taxon>
        <taxon>Acari</taxon>
        <taxon>Acariformes</taxon>
        <taxon>Trombidiformes</taxon>
        <taxon>Prostigmata</taxon>
        <taxon>Anystina</taxon>
        <taxon>Parasitengona</taxon>
        <taxon>Trombiculoidea</taxon>
        <taxon>Trombiculidae</taxon>
        <taxon>Leptotrombidium</taxon>
    </lineage>
</organism>
<reference evidence="8 9" key="1">
    <citation type="journal article" date="2018" name="Gigascience">
        <title>Genomes of trombidid mites reveal novel predicted allergens and laterally-transferred genes associated with secondary metabolism.</title>
        <authorList>
            <person name="Dong X."/>
            <person name="Chaisiri K."/>
            <person name="Xia D."/>
            <person name="Armstrong S.D."/>
            <person name="Fang Y."/>
            <person name="Donnelly M.J."/>
            <person name="Kadowaki T."/>
            <person name="McGarry J.W."/>
            <person name="Darby A.C."/>
            <person name="Makepeace B.L."/>
        </authorList>
    </citation>
    <scope>NUCLEOTIDE SEQUENCE [LARGE SCALE GENOMIC DNA]</scope>
    <source>
        <strain evidence="8">UoL-UT</strain>
    </source>
</reference>
<dbReference type="AlphaFoldDB" id="A0A443S847"/>
<comment type="similarity">
    <text evidence="2 7">Belongs to the profilin family.</text>
</comment>
<evidence type="ECO:0000256" key="6">
    <source>
        <dbReference type="ARBA" id="ARBA00023212"/>
    </source>
</evidence>
<dbReference type="STRING" id="299467.A0A443S847"/>
<dbReference type="InterPro" id="IPR036140">
    <property type="entry name" value="PFN_sf"/>
</dbReference>
<evidence type="ECO:0000313" key="9">
    <source>
        <dbReference type="Proteomes" id="UP000288716"/>
    </source>
</evidence>
<protein>
    <recommendedName>
        <fullName evidence="7">Profilin</fullName>
    </recommendedName>
</protein>
<keyword evidence="6" id="KW-0206">Cytoskeleton</keyword>
<dbReference type="Proteomes" id="UP000288716">
    <property type="component" value="Unassembled WGS sequence"/>
</dbReference>
<evidence type="ECO:0000256" key="2">
    <source>
        <dbReference type="ARBA" id="ARBA00010058"/>
    </source>
</evidence>
<evidence type="ECO:0000313" key="8">
    <source>
        <dbReference type="EMBL" id="RWS23693.1"/>
    </source>
</evidence>
<keyword evidence="5 7" id="KW-0009">Actin-binding</keyword>
<comment type="subunit">
    <text evidence="3">Occurs in many kinds of cells as a complex with monomeric actin in a 1:1 ratio.</text>
</comment>
<accession>A0A443S847</accession>
<evidence type="ECO:0000256" key="3">
    <source>
        <dbReference type="ARBA" id="ARBA00011583"/>
    </source>
</evidence>
<evidence type="ECO:0000256" key="5">
    <source>
        <dbReference type="ARBA" id="ARBA00023203"/>
    </source>
</evidence>
<evidence type="ECO:0000256" key="4">
    <source>
        <dbReference type="ARBA" id="ARBA00022490"/>
    </source>
</evidence>
<dbReference type="Pfam" id="PF00235">
    <property type="entry name" value="Profilin"/>
    <property type="match status" value="1"/>
</dbReference>
<dbReference type="SMART" id="SM00392">
    <property type="entry name" value="PROF"/>
    <property type="match status" value="1"/>
</dbReference>
<dbReference type="InterPro" id="IPR005455">
    <property type="entry name" value="PFN_euk"/>
</dbReference>
<dbReference type="VEuPathDB" id="VectorBase:LDEU008347"/>
<name>A0A443S847_9ACAR</name>
<evidence type="ECO:0000256" key="7">
    <source>
        <dbReference type="RuleBase" id="RU003909"/>
    </source>
</evidence>
<proteinExistence type="inferred from homology"/>
<keyword evidence="9" id="KW-1185">Reference proteome</keyword>
<dbReference type="GO" id="GO:0005856">
    <property type="term" value="C:cytoskeleton"/>
    <property type="evidence" value="ECO:0007669"/>
    <property type="project" value="UniProtKB-SubCell"/>
</dbReference>
<gene>
    <name evidence="8" type="ORF">B4U80_02179</name>
</gene>
<comment type="subcellular location">
    <subcellularLocation>
        <location evidence="1">Cytoplasm</location>
        <location evidence="1">Cytoskeleton</location>
    </subcellularLocation>
</comment>
<evidence type="ECO:0000256" key="1">
    <source>
        <dbReference type="ARBA" id="ARBA00004245"/>
    </source>
</evidence>
<dbReference type="EMBL" id="NCKV01006044">
    <property type="protein sequence ID" value="RWS23693.1"/>
    <property type="molecule type" value="Genomic_DNA"/>
</dbReference>
<dbReference type="PANTHER" id="PTHR11604">
    <property type="entry name" value="PROFILIN"/>
    <property type="match status" value="1"/>
</dbReference>